<dbReference type="EMBL" id="WTPW01001468">
    <property type="protein sequence ID" value="KAF0433613.1"/>
    <property type="molecule type" value="Genomic_DNA"/>
</dbReference>
<dbReference type="Proteomes" id="UP000439903">
    <property type="component" value="Unassembled WGS sequence"/>
</dbReference>
<reference evidence="1 2" key="1">
    <citation type="journal article" date="2019" name="Environ. Microbiol.">
        <title>At the nexus of three kingdoms: the genome of the mycorrhizal fungus Gigaspora margarita provides insights into plant, endobacterial and fungal interactions.</title>
        <authorList>
            <person name="Venice F."/>
            <person name="Ghignone S."/>
            <person name="Salvioli di Fossalunga A."/>
            <person name="Amselem J."/>
            <person name="Novero M."/>
            <person name="Xianan X."/>
            <person name="Sedzielewska Toro K."/>
            <person name="Morin E."/>
            <person name="Lipzen A."/>
            <person name="Grigoriev I.V."/>
            <person name="Henrissat B."/>
            <person name="Martin F.M."/>
            <person name="Bonfante P."/>
        </authorList>
    </citation>
    <scope>NUCLEOTIDE SEQUENCE [LARGE SCALE GENOMIC DNA]</scope>
    <source>
        <strain evidence="1 2">BEG34</strain>
    </source>
</reference>
<evidence type="ECO:0000313" key="2">
    <source>
        <dbReference type="Proteomes" id="UP000439903"/>
    </source>
</evidence>
<keyword evidence="2" id="KW-1185">Reference proteome</keyword>
<name>A0A8H3XA32_GIGMA</name>
<proteinExistence type="predicted"/>
<accession>A0A8H3XA32</accession>
<dbReference type="OrthoDB" id="270318at2759"/>
<gene>
    <name evidence="1" type="ORF">F8M41_005022</name>
</gene>
<comment type="caution">
    <text evidence="1">The sequence shown here is derived from an EMBL/GenBank/DDBJ whole genome shotgun (WGS) entry which is preliminary data.</text>
</comment>
<sequence>MSDAFHHFENRLEIIGDTLIESFEKARNESSSTIASNCLGDIIKPEKNLKKKDVLHFLYSKIHQNNKEDAIMKILDMYKIDLHGLKDPVKFRFLKLSPIFYKWVIEIFGPCTEITKVCFDDILESCVCADLYLQQNPDQVILGDMKDSAFKSILSLYRDYCDEKVPFKILHLQYLTKSRAIDIIKPFFEIALPNILHLYGDNAQKNRSNNKLKVNYKNEVDVNEWIKKLEDLDDTSSETFKNLLAEFSEKNRYILRKKNLRYRNIQLLIYSF</sequence>
<organism evidence="1 2">
    <name type="scientific">Gigaspora margarita</name>
    <dbReference type="NCBI Taxonomy" id="4874"/>
    <lineage>
        <taxon>Eukaryota</taxon>
        <taxon>Fungi</taxon>
        <taxon>Fungi incertae sedis</taxon>
        <taxon>Mucoromycota</taxon>
        <taxon>Glomeromycotina</taxon>
        <taxon>Glomeromycetes</taxon>
        <taxon>Diversisporales</taxon>
        <taxon>Gigasporaceae</taxon>
        <taxon>Gigaspora</taxon>
    </lineage>
</organism>
<evidence type="ECO:0000313" key="1">
    <source>
        <dbReference type="EMBL" id="KAF0433613.1"/>
    </source>
</evidence>
<protein>
    <submittedName>
        <fullName evidence="1">Uncharacterized protein</fullName>
    </submittedName>
</protein>
<dbReference type="AlphaFoldDB" id="A0A8H3XA32"/>